<keyword evidence="3" id="KW-1185">Reference proteome</keyword>
<protein>
    <recommendedName>
        <fullName evidence="1">Thioester reductase (TE) domain-containing protein</fullName>
    </recommendedName>
</protein>
<proteinExistence type="predicted"/>
<evidence type="ECO:0000259" key="1">
    <source>
        <dbReference type="Pfam" id="PF07993"/>
    </source>
</evidence>
<evidence type="ECO:0000313" key="3">
    <source>
        <dbReference type="Proteomes" id="UP001430953"/>
    </source>
</evidence>
<dbReference type="Pfam" id="PF07993">
    <property type="entry name" value="NAD_binding_4"/>
    <property type="match status" value="1"/>
</dbReference>
<sequence>MITIAESLDEHTLNIFTAKCLEYAPNTYIFTKNLSERIILDYSSSLPCAIIRPSSGT</sequence>
<organism evidence="2 3">
    <name type="scientific">Cardiocondyla obscurior</name>
    <dbReference type="NCBI Taxonomy" id="286306"/>
    <lineage>
        <taxon>Eukaryota</taxon>
        <taxon>Metazoa</taxon>
        <taxon>Ecdysozoa</taxon>
        <taxon>Arthropoda</taxon>
        <taxon>Hexapoda</taxon>
        <taxon>Insecta</taxon>
        <taxon>Pterygota</taxon>
        <taxon>Neoptera</taxon>
        <taxon>Endopterygota</taxon>
        <taxon>Hymenoptera</taxon>
        <taxon>Apocrita</taxon>
        <taxon>Aculeata</taxon>
        <taxon>Formicoidea</taxon>
        <taxon>Formicidae</taxon>
        <taxon>Myrmicinae</taxon>
        <taxon>Cardiocondyla</taxon>
    </lineage>
</organism>
<dbReference type="EMBL" id="JADYXP020000021">
    <property type="protein sequence ID" value="KAL0103243.1"/>
    <property type="molecule type" value="Genomic_DNA"/>
</dbReference>
<dbReference type="Gene3D" id="3.40.50.720">
    <property type="entry name" value="NAD(P)-binding Rossmann-like Domain"/>
    <property type="match status" value="1"/>
</dbReference>
<dbReference type="AlphaFoldDB" id="A0AAW2EHN4"/>
<comment type="caution">
    <text evidence="2">The sequence shown here is derived from an EMBL/GenBank/DDBJ whole genome shotgun (WGS) entry which is preliminary data.</text>
</comment>
<accession>A0AAW2EHN4</accession>
<dbReference type="Proteomes" id="UP001430953">
    <property type="component" value="Unassembled WGS sequence"/>
</dbReference>
<reference evidence="2 3" key="1">
    <citation type="submission" date="2023-03" db="EMBL/GenBank/DDBJ databases">
        <title>High recombination rates correlate with genetic variation in Cardiocondyla obscurior ants.</title>
        <authorList>
            <person name="Errbii M."/>
        </authorList>
    </citation>
    <scope>NUCLEOTIDE SEQUENCE [LARGE SCALE GENOMIC DNA]</scope>
    <source>
        <strain evidence="2">Alpha-2009</strain>
        <tissue evidence="2">Whole body</tissue>
    </source>
</reference>
<dbReference type="InterPro" id="IPR013120">
    <property type="entry name" value="FAR_NAD-bd"/>
</dbReference>
<feature type="domain" description="Thioester reductase (TE)" evidence="1">
    <location>
        <begin position="9"/>
        <end position="54"/>
    </location>
</feature>
<evidence type="ECO:0000313" key="2">
    <source>
        <dbReference type="EMBL" id="KAL0103243.1"/>
    </source>
</evidence>
<gene>
    <name evidence="2" type="ORF">PUN28_017512</name>
</gene>
<name>A0AAW2EHN4_9HYME</name>